<sequence>MRRECGKCAARDAADGRLAAFVVPETVSPCSLPSAPGWRCGSAPQLTAQTAAERRLLELGRQYYCAIVAALWLRQADCDCPLPIWLHAAHALGSDIAGPPVRDAAPALRPATYYGPTPRPHRELPSARSAHQPVSTGDGSAYYTRVPSAPMRPRKPDSPYCGPRRRRPAL</sequence>
<evidence type="ECO:0000313" key="2">
    <source>
        <dbReference type="Proteomes" id="UP000814140"/>
    </source>
</evidence>
<comment type="caution">
    <text evidence="1">The sequence shown here is derived from an EMBL/GenBank/DDBJ whole genome shotgun (WGS) entry which is preliminary data.</text>
</comment>
<reference evidence="1" key="1">
    <citation type="submission" date="2021-03" db="EMBL/GenBank/DDBJ databases">
        <authorList>
            <consortium name="DOE Joint Genome Institute"/>
            <person name="Ahrendt S."/>
            <person name="Looney B.P."/>
            <person name="Miyauchi S."/>
            <person name="Morin E."/>
            <person name="Drula E."/>
            <person name="Courty P.E."/>
            <person name="Chicoki N."/>
            <person name="Fauchery L."/>
            <person name="Kohler A."/>
            <person name="Kuo A."/>
            <person name="Labutti K."/>
            <person name="Pangilinan J."/>
            <person name="Lipzen A."/>
            <person name="Riley R."/>
            <person name="Andreopoulos W."/>
            <person name="He G."/>
            <person name="Johnson J."/>
            <person name="Barry K.W."/>
            <person name="Grigoriev I.V."/>
            <person name="Nagy L."/>
            <person name="Hibbett D."/>
            <person name="Henrissat B."/>
            <person name="Matheny P.B."/>
            <person name="Labbe J."/>
            <person name="Martin F."/>
        </authorList>
    </citation>
    <scope>NUCLEOTIDE SEQUENCE</scope>
    <source>
        <strain evidence="1">HHB10654</strain>
    </source>
</reference>
<protein>
    <submittedName>
        <fullName evidence="1">Uncharacterized protein</fullName>
    </submittedName>
</protein>
<name>A0ACB8TAW0_9AGAM</name>
<proteinExistence type="predicted"/>
<reference evidence="1" key="2">
    <citation type="journal article" date="2022" name="New Phytol.">
        <title>Evolutionary transition to the ectomycorrhizal habit in the genomes of a hyperdiverse lineage of mushroom-forming fungi.</title>
        <authorList>
            <person name="Looney B."/>
            <person name="Miyauchi S."/>
            <person name="Morin E."/>
            <person name="Drula E."/>
            <person name="Courty P.E."/>
            <person name="Kohler A."/>
            <person name="Kuo A."/>
            <person name="LaButti K."/>
            <person name="Pangilinan J."/>
            <person name="Lipzen A."/>
            <person name="Riley R."/>
            <person name="Andreopoulos W."/>
            <person name="He G."/>
            <person name="Johnson J."/>
            <person name="Nolan M."/>
            <person name="Tritt A."/>
            <person name="Barry K.W."/>
            <person name="Grigoriev I.V."/>
            <person name="Nagy L.G."/>
            <person name="Hibbett D."/>
            <person name="Henrissat B."/>
            <person name="Matheny P.B."/>
            <person name="Labbe J."/>
            <person name="Martin F.M."/>
        </authorList>
    </citation>
    <scope>NUCLEOTIDE SEQUENCE</scope>
    <source>
        <strain evidence="1">HHB10654</strain>
    </source>
</reference>
<keyword evidence="2" id="KW-1185">Reference proteome</keyword>
<gene>
    <name evidence="1" type="ORF">BV25DRAFT_1692549</name>
</gene>
<evidence type="ECO:0000313" key="1">
    <source>
        <dbReference type="EMBL" id="KAI0065447.1"/>
    </source>
</evidence>
<dbReference type="Proteomes" id="UP000814140">
    <property type="component" value="Unassembled WGS sequence"/>
</dbReference>
<dbReference type="EMBL" id="MU277195">
    <property type="protein sequence ID" value="KAI0065447.1"/>
    <property type="molecule type" value="Genomic_DNA"/>
</dbReference>
<organism evidence="1 2">
    <name type="scientific">Artomyces pyxidatus</name>
    <dbReference type="NCBI Taxonomy" id="48021"/>
    <lineage>
        <taxon>Eukaryota</taxon>
        <taxon>Fungi</taxon>
        <taxon>Dikarya</taxon>
        <taxon>Basidiomycota</taxon>
        <taxon>Agaricomycotina</taxon>
        <taxon>Agaricomycetes</taxon>
        <taxon>Russulales</taxon>
        <taxon>Auriscalpiaceae</taxon>
        <taxon>Artomyces</taxon>
    </lineage>
</organism>
<accession>A0ACB8TAW0</accession>